<organism evidence="2 3">
    <name type="scientific">Geoanaerobacter pelophilus</name>
    <dbReference type="NCBI Taxonomy" id="60036"/>
    <lineage>
        <taxon>Bacteria</taxon>
        <taxon>Pseudomonadati</taxon>
        <taxon>Thermodesulfobacteriota</taxon>
        <taxon>Desulfuromonadia</taxon>
        <taxon>Geobacterales</taxon>
        <taxon>Geobacteraceae</taxon>
        <taxon>Geoanaerobacter</taxon>
    </lineage>
</organism>
<reference evidence="2 3" key="1">
    <citation type="submission" date="2017-04" db="EMBL/GenBank/DDBJ databases">
        <authorList>
            <consortium name="Geobacter pelophilus Genome Sequencing"/>
            <person name="Aoyagi T."/>
            <person name="Koike H."/>
            <person name="Hori T."/>
        </authorList>
    </citation>
    <scope>NUCLEOTIDE SEQUENCE [LARGE SCALE GENOMIC DNA]</scope>
    <source>
        <strain evidence="2 3">Drf2</strain>
    </source>
</reference>
<protein>
    <submittedName>
        <fullName evidence="2">OmpJ porin</fullName>
    </submittedName>
</protein>
<dbReference type="SUPFAM" id="SSF56935">
    <property type="entry name" value="Porins"/>
    <property type="match status" value="1"/>
</dbReference>
<feature type="chain" id="PRO_5047085049" evidence="1">
    <location>
        <begin position="28"/>
        <end position="428"/>
    </location>
</feature>
<keyword evidence="3" id="KW-1185">Reference proteome</keyword>
<evidence type="ECO:0000313" key="2">
    <source>
        <dbReference type="EMBL" id="GAW66576.1"/>
    </source>
</evidence>
<name>A0ABQ0MHL6_9BACT</name>
<feature type="signal peptide" evidence="1">
    <location>
        <begin position="1"/>
        <end position="27"/>
    </location>
</feature>
<evidence type="ECO:0000313" key="3">
    <source>
        <dbReference type="Proteomes" id="UP000194153"/>
    </source>
</evidence>
<keyword evidence="1" id="KW-0732">Signal</keyword>
<comment type="caution">
    <text evidence="2">The sequence shown here is derived from an EMBL/GenBank/DDBJ whole genome shotgun (WGS) entry which is preliminary data.</text>
</comment>
<reference evidence="3" key="2">
    <citation type="submission" date="2017-05" db="EMBL/GenBank/DDBJ databases">
        <title>Draft genome sequence of Geobacter pelophilus, a iron(III)-reducing bacteria.</title>
        <authorList>
            <person name="Aoyagi T."/>
            <person name="Koike H."/>
            <person name="Morita T."/>
            <person name="Sato Y."/>
            <person name="Habe H."/>
            <person name="Hori T."/>
        </authorList>
    </citation>
    <scope>NUCLEOTIDE SEQUENCE [LARGE SCALE GENOMIC DNA]</scope>
    <source>
        <strain evidence="3">Drf2</strain>
    </source>
</reference>
<evidence type="ECO:0000256" key="1">
    <source>
        <dbReference type="SAM" id="SignalP"/>
    </source>
</evidence>
<accession>A0ABQ0MHL6</accession>
<dbReference type="Proteomes" id="UP000194153">
    <property type="component" value="Unassembled WGS sequence"/>
</dbReference>
<dbReference type="EMBL" id="BDQG01000001">
    <property type="protein sequence ID" value="GAW66576.1"/>
    <property type="molecule type" value="Genomic_DNA"/>
</dbReference>
<gene>
    <name evidence="2" type="ORF">GPEL0_01r2003</name>
</gene>
<proteinExistence type="predicted"/>
<sequence length="428" mass="46202">MKKKNKKLLVAAIATALSAASAVPALALENQFNGAFTAFYDMSNFSGSGVTQKDAPSENYFVQRVRLGYTAKADDHVKLVTKFEFDYNYWGNSSYTSGPGTGGAIGADSVNMETKHLYLDLAYPQLNTKIGMMPYNDSFKGMVFDTDVAGILLSHDYANASVSAGFFRLMDSNNVGPQDTTRLGRNTNDMFTLDGKYSVSKDLTVGAAYYYISDDSNDFVSSTIQSAKVHNLGINAAGNVGPVALNGFFLKQFGDLSKDTDAKGYTFNVGAKMPLAGGTLRSEFLYVSGGSDQFYIAHSRPGWTEGGQFYDAEMTMLNRDKYQTSIDNAILYDVANGGQGVIEGTVGYDYTFNDKVSASANAGFAAVAKNTSGAGSSDYLGTEVNAEAYYKLTANVTLGARAGYLFLGDYFTNEDNPYDVKLIAKYNF</sequence>
<dbReference type="RefSeq" id="WP_085812917.1">
    <property type="nucleotide sequence ID" value="NZ_BDQG01000001.1"/>
</dbReference>